<dbReference type="Proteomes" id="UP000255297">
    <property type="component" value="Unassembled WGS sequence"/>
</dbReference>
<evidence type="ECO:0000256" key="1">
    <source>
        <dbReference type="SAM" id="Phobius"/>
    </source>
</evidence>
<dbReference type="EMBL" id="UGPB01000001">
    <property type="protein sequence ID" value="STY29098.1"/>
    <property type="molecule type" value="Genomic_DNA"/>
</dbReference>
<dbReference type="AlphaFoldDB" id="A0A378LTC1"/>
<feature type="transmembrane region" description="Helical" evidence="1">
    <location>
        <begin position="64"/>
        <end position="87"/>
    </location>
</feature>
<evidence type="ECO:0000313" key="2">
    <source>
        <dbReference type="EMBL" id="STY29098.1"/>
    </source>
</evidence>
<evidence type="ECO:0000313" key="3">
    <source>
        <dbReference type="Proteomes" id="UP000255297"/>
    </source>
</evidence>
<gene>
    <name evidence="2" type="ORF">NCTC11532_01278</name>
</gene>
<feature type="transmembrane region" description="Helical" evidence="1">
    <location>
        <begin position="39"/>
        <end position="58"/>
    </location>
</feature>
<organism evidence="2 3">
    <name type="scientific">Legionella wadsworthii</name>
    <dbReference type="NCBI Taxonomy" id="28088"/>
    <lineage>
        <taxon>Bacteria</taxon>
        <taxon>Pseudomonadati</taxon>
        <taxon>Pseudomonadota</taxon>
        <taxon>Gammaproteobacteria</taxon>
        <taxon>Legionellales</taxon>
        <taxon>Legionellaceae</taxon>
        <taxon>Legionella</taxon>
    </lineage>
</organism>
<keyword evidence="1" id="KW-0472">Membrane</keyword>
<keyword evidence="1" id="KW-0812">Transmembrane</keyword>
<keyword evidence="1" id="KW-1133">Transmembrane helix</keyword>
<keyword evidence="3" id="KW-1185">Reference proteome</keyword>
<name>A0A378LTC1_9GAMM</name>
<dbReference type="STRING" id="1122170.GCA_000701265_01205"/>
<reference evidence="2 3" key="1">
    <citation type="submission" date="2018-06" db="EMBL/GenBank/DDBJ databases">
        <authorList>
            <consortium name="Pathogen Informatics"/>
            <person name="Doyle S."/>
        </authorList>
    </citation>
    <scope>NUCLEOTIDE SEQUENCE [LARGE SCALE GENOMIC DNA]</scope>
    <source>
        <strain evidence="2 3">NCTC11532</strain>
    </source>
</reference>
<accession>A0A378LTC1</accession>
<proteinExistence type="predicted"/>
<protein>
    <submittedName>
        <fullName evidence="2">Uncharacterized protein</fullName>
    </submittedName>
</protein>
<sequence>MLFLEKKAFMSTYIEAIPLASFLPEPQIKRKKLSKITSLLFNLELIATVSFFVSLIRYPEYLSSFNILWSILGIGFCIISSIIYYIFKTRPKLYFNCHSGISAFKLPYRKTNLKQIVWIGLFKSAVLKAHIDLDRNNLDKLSKGIENLRKQGLISPVFAEELHQRLEILIESNIR</sequence>